<dbReference type="AlphaFoldDB" id="A0A7D9L9F2"/>
<organism evidence="1 2">
    <name type="scientific">Paramuricea clavata</name>
    <name type="common">Red gorgonian</name>
    <name type="synonym">Violescent sea-whip</name>
    <dbReference type="NCBI Taxonomy" id="317549"/>
    <lineage>
        <taxon>Eukaryota</taxon>
        <taxon>Metazoa</taxon>
        <taxon>Cnidaria</taxon>
        <taxon>Anthozoa</taxon>
        <taxon>Octocorallia</taxon>
        <taxon>Malacalcyonacea</taxon>
        <taxon>Plexauridae</taxon>
        <taxon>Paramuricea</taxon>
    </lineage>
</organism>
<protein>
    <submittedName>
        <fullName evidence="1">Uncharacterized protein</fullName>
    </submittedName>
</protein>
<comment type="caution">
    <text evidence="1">The sequence shown here is derived from an EMBL/GenBank/DDBJ whole genome shotgun (WGS) entry which is preliminary data.</text>
</comment>
<sequence length="120" mass="13884">MDFYSRRELQHSNEMEGATKVKLRTGTEVQNVRGTTSCRSFGYDSWKQLYEGAVGNWPDFCPVDYCTRNAIYGAHVRVHFNRGGVWIIPMCAKHNHYTNNDWMTITDSNTIAVYAEKEHT</sequence>
<name>A0A7D9L9F2_PARCT</name>
<evidence type="ECO:0000313" key="1">
    <source>
        <dbReference type="EMBL" id="CAB4030203.1"/>
    </source>
</evidence>
<dbReference type="EMBL" id="CACRXK020016711">
    <property type="protein sequence ID" value="CAB4030203.1"/>
    <property type="molecule type" value="Genomic_DNA"/>
</dbReference>
<keyword evidence="2" id="KW-1185">Reference proteome</keyword>
<accession>A0A7D9L9F2</accession>
<proteinExistence type="predicted"/>
<gene>
    <name evidence="1" type="ORF">PACLA_8A027625</name>
</gene>
<dbReference type="Proteomes" id="UP001152795">
    <property type="component" value="Unassembled WGS sequence"/>
</dbReference>
<reference evidence="1" key="1">
    <citation type="submission" date="2020-04" db="EMBL/GenBank/DDBJ databases">
        <authorList>
            <person name="Alioto T."/>
            <person name="Alioto T."/>
            <person name="Gomez Garrido J."/>
        </authorList>
    </citation>
    <scope>NUCLEOTIDE SEQUENCE</scope>
    <source>
        <strain evidence="1">A484AB</strain>
    </source>
</reference>
<evidence type="ECO:0000313" key="2">
    <source>
        <dbReference type="Proteomes" id="UP001152795"/>
    </source>
</evidence>